<dbReference type="GO" id="GO:0005789">
    <property type="term" value="C:endoplasmic reticulum membrane"/>
    <property type="evidence" value="ECO:0007669"/>
    <property type="project" value="TreeGrafter"/>
</dbReference>
<gene>
    <name evidence="9" type="ORF">Bca52824_073851</name>
</gene>
<dbReference type="InterPro" id="IPR057255">
    <property type="entry name" value="2TM_P5A-ATPase"/>
</dbReference>
<keyword evidence="3" id="KW-0547">Nucleotide-binding</keyword>
<keyword evidence="6" id="KW-1278">Translocase</keyword>
<dbReference type="Proteomes" id="UP000886595">
    <property type="component" value="Unassembled WGS sequence"/>
</dbReference>
<dbReference type="InterPro" id="IPR006544">
    <property type="entry name" value="P-type_TPase_V"/>
</dbReference>
<evidence type="ECO:0000256" key="1">
    <source>
        <dbReference type="ARBA" id="ARBA00004141"/>
    </source>
</evidence>
<keyword evidence="4" id="KW-0067">ATP-binding</keyword>
<dbReference type="Pfam" id="PF23143">
    <property type="entry name" value="2TM_P5A-ATPase"/>
    <property type="match status" value="1"/>
</dbReference>
<sequence length="169" mass="19546">MSSFHVGGKVVDKVDLCGKKHWAWPLDVWPFAILYATWLATIVPNVDFIDAMIGFGDLLASHILVLLFTMWSVDFKCFIQLSKVNSIIQADACKVTPAKFSGSKKVVPLHFRSQMTGSSSSGDMEEIFFEFRKQRFMYSKELGAFSKLPYPHKENIWSFLKMYWPWYIR</sequence>
<feature type="transmembrane region" description="Helical" evidence="7">
    <location>
        <begin position="28"/>
        <end position="46"/>
    </location>
</feature>
<dbReference type="PANTHER" id="PTHR45630:SF13">
    <property type="entry name" value="CATION-TRANSPORTING ATPASE"/>
    <property type="match status" value="1"/>
</dbReference>
<dbReference type="EMBL" id="JAAMPC010000014">
    <property type="protein sequence ID" value="KAG2266772.1"/>
    <property type="molecule type" value="Genomic_DNA"/>
</dbReference>
<proteinExistence type="predicted"/>
<keyword evidence="7" id="KW-1133">Transmembrane helix</keyword>
<organism evidence="9 10">
    <name type="scientific">Brassica carinata</name>
    <name type="common">Ethiopian mustard</name>
    <name type="synonym">Abyssinian cabbage</name>
    <dbReference type="NCBI Taxonomy" id="52824"/>
    <lineage>
        <taxon>Eukaryota</taxon>
        <taxon>Viridiplantae</taxon>
        <taxon>Streptophyta</taxon>
        <taxon>Embryophyta</taxon>
        <taxon>Tracheophyta</taxon>
        <taxon>Spermatophyta</taxon>
        <taxon>Magnoliopsida</taxon>
        <taxon>eudicotyledons</taxon>
        <taxon>Gunneridae</taxon>
        <taxon>Pentapetalae</taxon>
        <taxon>rosids</taxon>
        <taxon>malvids</taxon>
        <taxon>Brassicales</taxon>
        <taxon>Brassicaceae</taxon>
        <taxon>Brassiceae</taxon>
        <taxon>Brassica</taxon>
    </lineage>
</organism>
<dbReference type="GO" id="GO:0019829">
    <property type="term" value="F:ATPase-coupled monoatomic cation transmembrane transporter activity"/>
    <property type="evidence" value="ECO:0007669"/>
    <property type="project" value="TreeGrafter"/>
</dbReference>
<dbReference type="GO" id="GO:0015662">
    <property type="term" value="F:P-type ion transporter activity"/>
    <property type="evidence" value="ECO:0007669"/>
    <property type="project" value="TreeGrafter"/>
</dbReference>
<keyword evidence="5" id="KW-0460">Magnesium</keyword>
<evidence type="ECO:0000256" key="5">
    <source>
        <dbReference type="ARBA" id="ARBA00022842"/>
    </source>
</evidence>
<keyword evidence="10" id="KW-1185">Reference proteome</keyword>
<dbReference type="GO" id="GO:0005524">
    <property type="term" value="F:ATP binding"/>
    <property type="evidence" value="ECO:0007669"/>
    <property type="project" value="UniProtKB-KW"/>
</dbReference>
<name>A0A8X7QCD9_BRACI</name>
<comment type="caution">
    <text evidence="9">The sequence shown here is derived from an EMBL/GenBank/DDBJ whole genome shotgun (WGS) entry which is preliminary data.</text>
</comment>
<reference evidence="9 10" key="1">
    <citation type="submission" date="2020-02" db="EMBL/GenBank/DDBJ databases">
        <authorList>
            <person name="Ma Q."/>
            <person name="Huang Y."/>
            <person name="Song X."/>
            <person name="Pei D."/>
        </authorList>
    </citation>
    <scope>NUCLEOTIDE SEQUENCE [LARGE SCALE GENOMIC DNA]</scope>
    <source>
        <strain evidence="9">Sxm20200214</strain>
        <tissue evidence="9">Leaf</tissue>
    </source>
</reference>
<evidence type="ECO:0000256" key="2">
    <source>
        <dbReference type="ARBA" id="ARBA00022723"/>
    </source>
</evidence>
<evidence type="ECO:0000313" key="10">
    <source>
        <dbReference type="Proteomes" id="UP000886595"/>
    </source>
</evidence>
<evidence type="ECO:0000256" key="6">
    <source>
        <dbReference type="ARBA" id="ARBA00022967"/>
    </source>
</evidence>
<evidence type="ECO:0000313" key="9">
    <source>
        <dbReference type="EMBL" id="KAG2266772.1"/>
    </source>
</evidence>
<dbReference type="OrthoDB" id="1029336at2759"/>
<dbReference type="GO" id="GO:0006874">
    <property type="term" value="P:intracellular calcium ion homeostasis"/>
    <property type="evidence" value="ECO:0007669"/>
    <property type="project" value="TreeGrafter"/>
</dbReference>
<dbReference type="AlphaFoldDB" id="A0A8X7QCD9"/>
<feature type="transmembrane region" description="Helical" evidence="7">
    <location>
        <begin position="53"/>
        <end position="73"/>
    </location>
</feature>
<evidence type="ECO:0000256" key="4">
    <source>
        <dbReference type="ARBA" id="ARBA00022840"/>
    </source>
</evidence>
<keyword evidence="7" id="KW-0812">Transmembrane</keyword>
<comment type="subcellular location">
    <subcellularLocation>
        <location evidence="1">Membrane</location>
        <topology evidence="1">Multi-pass membrane protein</topology>
    </subcellularLocation>
</comment>
<feature type="domain" description="P5A-ATPase transmembrane helical hairpin" evidence="8">
    <location>
        <begin position="20"/>
        <end position="85"/>
    </location>
</feature>
<keyword evidence="2" id="KW-0479">Metal-binding</keyword>
<evidence type="ECO:0000259" key="8">
    <source>
        <dbReference type="Pfam" id="PF23143"/>
    </source>
</evidence>
<protein>
    <recommendedName>
        <fullName evidence="8">P5A-ATPase transmembrane helical hairpin domain-containing protein</fullName>
    </recommendedName>
</protein>
<evidence type="ECO:0000256" key="3">
    <source>
        <dbReference type="ARBA" id="ARBA00022741"/>
    </source>
</evidence>
<dbReference type="PANTHER" id="PTHR45630">
    <property type="entry name" value="CATION-TRANSPORTING ATPASE-RELATED"/>
    <property type="match status" value="1"/>
</dbReference>
<dbReference type="GO" id="GO:0046872">
    <property type="term" value="F:metal ion binding"/>
    <property type="evidence" value="ECO:0007669"/>
    <property type="project" value="UniProtKB-KW"/>
</dbReference>
<accession>A0A8X7QCD9</accession>
<evidence type="ECO:0000256" key="7">
    <source>
        <dbReference type="SAM" id="Phobius"/>
    </source>
</evidence>
<keyword evidence="7" id="KW-0472">Membrane</keyword>